<evidence type="ECO:0000259" key="10">
    <source>
        <dbReference type="PROSITE" id="PS50027"/>
    </source>
</evidence>
<dbReference type="SUPFAM" id="SSF49785">
    <property type="entry name" value="Galactose-binding domain-like"/>
    <property type="match status" value="1"/>
</dbReference>
<keyword evidence="7" id="KW-0325">Glycoprotein</keyword>
<dbReference type="Pfam" id="PF24973">
    <property type="entry name" value="EGF_LMN_ATRN"/>
    <property type="match status" value="3"/>
</dbReference>
<dbReference type="SUPFAM" id="SSF57196">
    <property type="entry name" value="EGF/Laminin"/>
    <property type="match status" value="4"/>
</dbReference>
<keyword evidence="4" id="KW-0732">Signal</keyword>
<dbReference type="PROSITE" id="PS50189">
    <property type="entry name" value="NTR"/>
    <property type="match status" value="1"/>
</dbReference>
<evidence type="ECO:0000259" key="11">
    <source>
        <dbReference type="PROSITE" id="PS50189"/>
    </source>
</evidence>
<feature type="domain" description="Laminin EGF-like" evidence="10">
    <location>
        <begin position="293"/>
        <end position="348"/>
    </location>
</feature>
<evidence type="ECO:0000256" key="4">
    <source>
        <dbReference type="ARBA" id="ARBA00022729"/>
    </source>
</evidence>
<sequence>MLLFALLRDSYARRRDSTRDTDVLSYEQSPEFTAAYRRAAVMVNRNVIPANDCYSLDGNAKKCVVSEFGNIATKKKVEASTTCGTPPNRYCNRVASPIGGEMRQCYICDANHIERMNPASYLIDSKQKSCWVSQTFNDSAAHNEAMIHISLEKKYELTYIMLQFCNKLPESMALYKSTDFGRKWVPLQFYSSQCQEMYNVEENGVITRQNEQAAICKNIYTSADPYTNTRIAFSLVEGRPSAHNLENSAVLRDWVTVTNIKVVFNRFSSPTESKTQTEDNYYSLSELTLGGRCKCNGHASKCTTDGTGNTKCECQHNTAGADCDRCKDFYFDRPWKLATEENANECIACRCNLHSSRCIFSSSLYEQSGKNSGGVCINCRHNTAGVHCQNCKEGFYRDSNVPMSHRHACKACHCNLHSKRCAFSNDLYMLSGKLSGGVCIKCRHNTAGNKCQYCKEGYYRDLTKAISHKKVCKECKCHPYGSKNKVCGDNGQCQCKEGVTGQKCDRCKPGFSMTKVITSPCQRNPMTVRQISESDVKDVQPCGSCRTESTKLDLRKYCNSVFAINAKVQNRETVGKGWVRFAIQILYVYKKGLRVQSKRARRDTKYIYVLEGDLHCKCPKLRVDKSYIMIGFNESQGQDGLLLDRESVVVRYNTDYDKRVKYYKKQDRKQNCVNQKRSLR</sequence>
<keyword evidence="14" id="KW-1185">Reference proteome</keyword>
<dbReference type="Gene3D" id="2.40.50.120">
    <property type="match status" value="1"/>
</dbReference>
<reference evidence="13" key="1">
    <citation type="submission" date="2020-06" db="EMBL/GenBank/DDBJ databases">
        <title>Draft genome of Bugula neritina, a colonial animal packing powerful symbionts and potential medicines.</title>
        <authorList>
            <person name="Rayko M."/>
        </authorList>
    </citation>
    <scope>NUCLEOTIDE SEQUENCE [LARGE SCALE GENOMIC DNA]</scope>
    <source>
        <strain evidence="13">Kwan_BN1</strain>
    </source>
</reference>
<evidence type="ECO:0000256" key="2">
    <source>
        <dbReference type="ARBA" id="ARBA00015919"/>
    </source>
</evidence>
<feature type="disulfide bond" evidence="9">
    <location>
        <begin position="314"/>
        <end position="323"/>
    </location>
</feature>
<dbReference type="Gene3D" id="2.10.25.10">
    <property type="entry name" value="Laminin"/>
    <property type="match status" value="3"/>
</dbReference>
<dbReference type="Pfam" id="PF00053">
    <property type="entry name" value="EGF_laminin"/>
    <property type="match status" value="1"/>
</dbReference>
<dbReference type="SUPFAM" id="SSF50242">
    <property type="entry name" value="TIMP-like"/>
    <property type="match status" value="1"/>
</dbReference>
<dbReference type="OrthoDB" id="5984158at2759"/>
<dbReference type="GO" id="GO:0009888">
    <property type="term" value="P:tissue development"/>
    <property type="evidence" value="ECO:0007669"/>
    <property type="project" value="TreeGrafter"/>
</dbReference>
<dbReference type="GO" id="GO:0016358">
    <property type="term" value="P:dendrite development"/>
    <property type="evidence" value="ECO:0007669"/>
    <property type="project" value="TreeGrafter"/>
</dbReference>
<dbReference type="PANTHER" id="PTHR10574">
    <property type="entry name" value="NETRIN/LAMININ-RELATED"/>
    <property type="match status" value="1"/>
</dbReference>
<keyword evidence="3" id="KW-0964">Secreted</keyword>
<dbReference type="Gene3D" id="2.60.120.260">
    <property type="entry name" value="Galactose-binding domain-like"/>
    <property type="match status" value="1"/>
</dbReference>
<feature type="domain" description="Laminin EGF-like" evidence="10">
    <location>
        <begin position="475"/>
        <end position="523"/>
    </location>
</feature>
<dbReference type="EMBL" id="VXIV02001534">
    <property type="protein sequence ID" value="KAF6032121.1"/>
    <property type="molecule type" value="Genomic_DNA"/>
</dbReference>
<dbReference type="PROSITE" id="PS51117">
    <property type="entry name" value="LAMININ_NTER"/>
    <property type="match status" value="1"/>
</dbReference>
<dbReference type="Pfam" id="PF00055">
    <property type="entry name" value="Laminin_N"/>
    <property type="match status" value="1"/>
</dbReference>
<dbReference type="GO" id="GO:0005604">
    <property type="term" value="C:basement membrane"/>
    <property type="evidence" value="ECO:0007669"/>
    <property type="project" value="TreeGrafter"/>
</dbReference>
<feature type="domain" description="NTR" evidence="11">
    <location>
        <begin position="542"/>
        <end position="672"/>
    </location>
</feature>
<dbReference type="PROSITE" id="PS50027">
    <property type="entry name" value="EGF_LAM_2"/>
    <property type="match status" value="2"/>
</dbReference>
<evidence type="ECO:0000256" key="6">
    <source>
        <dbReference type="ARBA" id="ARBA00023157"/>
    </source>
</evidence>
<evidence type="ECO:0000313" key="14">
    <source>
        <dbReference type="Proteomes" id="UP000593567"/>
    </source>
</evidence>
<dbReference type="Pfam" id="PF01759">
    <property type="entry name" value="NTR"/>
    <property type="match status" value="1"/>
</dbReference>
<accession>A0A7J7K2D7</accession>
<dbReference type="FunFam" id="2.10.25.10:FF:000094">
    <property type="entry name" value="Laminin subunit alpha-2"/>
    <property type="match status" value="1"/>
</dbReference>
<dbReference type="InterPro" id="IPR018933">
    <property type="entry name" value="Netrin_module_non-TIMP"/>
</dbReference>
<evidence type="ECO:0000256" key="8">
    <source>
        <dbReference type="ARBA" id="ARBA00023292"/>
    </source>
</evidence>
<dbReference type="InterPro" id="IPR008993">
    <property type="entry name" value="TIMP-like_OB-fold"/>
</dbReference>
<feature type="disulfide bond" evidence="9">
    <location>
        <begin position="507"/>
        <end position="521"/>
    </location>
</feature>
<dbReference type="PROSITE" id="PS01248">
    <property type="entry name" value="EGF_LAM_1"/>
    <property type="match status" value="1"/>
</dbReference>
<gene>
    <name evidence="13" type="ORF">EB796_009562</name>
</gene>
<comment type="caution">
    <text evidence="13">The sequence shown here is derived from an EMBL/GenBank/DDBJ whole genome shotgun (WGS) entry which is preliminary data.</text>
</comment>
<organism evidence="13 14">
    <name type="scientific">Bugula neritina</name>
    <name type="common">Brown bryozoan</name>
    <name type="synonym">Sertularia neritina</name>
    <dbReference type="NCBI Taxonomy" id="10212"/>
    <lineage>
        <taxon>Eukaryota</taxon>
        <taxon>Metazoa</taxon>
        <taxon>Spiralia</taxon>
        <taxon>Lophotrochozoa</taxon>
        <taxon>Bryozoa</taxon>
        <taxon>Gymnolaemata</taxon>
        <taxon>Cheilostomatida</taxon>
        <taxon>Flustrina</taxon>
        <taxon>Buguloidea</taxon>
        <taxon>Bugulidae</taxon>
        <taxon>Bugula</taxon>
    </lineage>
</organism>
<dbReference type="SMART" id="SM00136">
    <property type="entry name" value="LamNT"/>
    <property type="match status" value="1"/>
</dbReference>
<evidence type="ECO:0000256" key="9">
    <source>
        <dbReference type="PROSITE-ProRule" id="PRU00460"/>
    </source>
</evidence>
<dbReference type="InterPro" id="IPR056863">
    <property type="entry name" value="LMN_ATRN_NET-like_EGF"/>
</dbReference>
<keyword evidence="8 9" id="KW-0424">Laminin EGF-like domain</keyword>
<comment type="subcellular location">
    <subcellularLocation>
        <location evidence="1">Secreted</location>
    </subcellularLocation>
</comment>
<feature type="domain" description="Laminin N-terminal" evidence="12">
    <location>
        <begin position="60"/>
        <end position="292"/>
    </location>
</feature>
<dbReference type="InterPro" id="IPR008211">
    <property type="entry name" value="Laminin_N"/>
</dbReference>
<dbReference type="SMART" id="SM00643">
    <property type="entry name" value="C345C"/>
    <property type="match status" value="1"/>
</dbReference>
<protein>
    <recommendedName>
        <fullName evidence="2">Netrin-1</fullName>
    </recommendedName>
</protein>
<dbReference type="PANTHER" id="PTHR10574:SF365">
    <property type="entry name" value="NETRIN-A-RELATED"/>
    <property type="match status" value="1"/>
</dbReference>
<evidence type="ECO:0000256" key="3">
    <source>
        <dbReference type="ARBA" id="ARBA00022525"/>
    </source>
</evidence>
<keyword evidence="6 9" id="KW-1015">Disulfide bond</keyword>
<evidence type="ECO:0000259" key="12">
    <source>
        <dbReference type="PROSITE" id="PS51117"/>
    </source>
</evidence>
<dbReference type="InterPro" id="IPR001134">
    <property type="entry name" value="Netrin_domain"/>
</dbReference>
<evidence type="ECO:0000256" key="5">
    <source>
        <dbReference type="ARBA" id="ARBA00022737"/>
    </source>
</evidence>
<evidence type="ECO:0000256" key="1">
    <source>
        <dbReference type="ARBA" id="ARBA00004613"/>
    </source>
</evidence>
<feature type="disulfide bond" evidence="9">
    <location>
        <begin position="475"/>
        <end position="487"/>
    </location>
</feature>
<dbReference type="InterPro" id="IPR050440">
    <property type="entry name" value="Laminin/Netrin_ECM"/>
</dbReference>
<dbReference type="GO" id="GO:0008045">
    <property type="term" value="P:motor neuron axon guidance"/>
    <property type="evidence" value="ECO:0007669"/>
    <property type="project" value="TreeGrafter"/>
</dbReference>
<dbReference type="AlphaFoldDB" id="A0A7J7K2D7"/>
<comment type="caution">
    <text evidence="9">Lacks conserved residue(s) required for the propagation of feature annotation.</text>
</comment>
<dbReference type="GO" id="GO:0005576">
    <property type="term" value="C:extracellular region"/>
    <property type="evidence" value="ECO:0007669"/>
    <property type="project" value="UniProtKB-SubCell"/>
</dbReference>
<feature type="disulfide bond" evidence="9">
    <location>
        <begin position="295"/>
        <end position="312"/>
    </location>
</feature>
<dbReference type="InterPro" id="IPR002049">
    <property type="entry name" value="LE_dom"/>
</dbReference>
<dbReference type="SMART" id="SM00180">
    <property type="entry name" value="EGF_Lam"/>
    <property type="match status" value="4"/>
</dbReference>
<dbReference type="CDD" id="cd00055">
    <property type="entry name" value="EGF_Lam"/>
    <property type="match status" value="4"/>
</dbReference>
<dbReference type="FunFam" id="2.10.25.10:FF:000081">
    <property type="entry name" value="Netrin 1"/>
    <property type="match status" value="1"/>
</dbReference>
<proteinExistence type="predicted"/>
<evidence type="ECO:0000313" key="13">
    <source>
        <dbReference type="EMBL" id="KAF6032121.1"/>
    </source>
</evidence>
<dbReference type="GO" id="GO:0009887">
    <property type="term" value="P:animal organ morphogenesis"/>
    <property type="evidence" value="ECO:0007669"/>
    <property type="project" value="TreeGrafter"/>
</dbReference>
<keyword evidence="5" id="KW-0677">Repeat</keyword>
<evidence type="ECO:0000256" key="7">
    <source>
        <dbReference type="ARBA" id="ARBA00023180"/>
    </source>
</evidence>
<feature type="disulfide bond" evidence="9">
    <location>
        <begin position="495"/>
        <end position="504"/>
    </location>
</feature>
<dbReference type="Proteomes" id="UP000593567">
    <property type="component" value="Unassembled WGS sequence"/>
</dbReference>
<name>A0A7J7K2D7_BUGNE</name>
<dbReference type="InterPro" id="IPR008979">
    <property type="entry name" value="Galactose-bd-like_sf"/>
</dbReference>